<dbReference type="PROSITE" id="PS50110">
    <property type="entry name" value="RESPONSE_REGULATORY"/>
    <property type="match status" value="1"/>
</dbReference>
<keyword evidence="1" id="KW-0597">Phosphoprotein</keyword>
<sequence>MKILLINNNPVVSRLTALSARKEDIEIDEIQEVTELISDTYDIVFVDADSWTKDVRDVISENIEVKKSVLFYGEGDEEERASFDLSILKPFLPSEVSAVIRSVEEEAKVVTPAVVAEEEHFNILDEKEESAREELFTLDGLDEVEKKEDESPKLDFDQQLEEAFPLRVNTLDDDLFDDEPKEVAALKTETEPLKEKEVENDLFDLDLDDEIPSLDDDLFGENKKEELNKEELTDKALDIVEDDDVLELVSAVEDEPLLELEEELPLVEDEKLDIVKKETKILDEVEIENIKGILTEDINDEMTLDDLMTPVALSSFGTEDTEEVKEEKKTENNQEVKKVKELEVSKSSDIDSGVLAQTLTAMPVDALRELLAGATVKIKIKFPKSK</sequence>
<evidence type="ECO:0000259" key="2">
    <source>
        <dbReference type="PROSITE" id="PS50110"/>
    </source>
</evidence>
<name>A0A6S6RTJ0_9BACT</name>
<evidence type="ECO:0000313" key="3">
    <source>
        <dbReference type="EMBL" id="CAA6798826.1"/>
    </source>
</evidence>
<dbReference type="EMBL" id="CACVAP010000011">
    <property type="protein sequence ID" value="CAA6798826.1"/>
    <property type="molecule type" value="Genomic_DNA"/>
</dbReference>
<evidence type="ECO:0000256" key="1">
    <source>
        <dbReference type="PROSITE-ProRule" id="PRU00169"/>
    </source>
</evidence>
<protein>
    <submittedName>
        <fullName evidence="3">Highly acidic protein</fullName>
    </submittedName>
</protein>
<dbReference type="GO" id="GO:0000160">
    <property type="term" value="P:phosphorelay signal transduction system"/>
    <property type="evidence" value="ECO:0007669"/>
    <property type="project" value="InterPro"/>
</dbReference>
<feature type="modified residue" description="4-aspartylphosphate" evidence="1">
    <location>
        <position position="47"/>
    </location>
</feature>
<dbReference type="InterPro" id="IPR001789">
    <property type="entry name" value="Sig_transdc_resp-reg_receiver"/>
</dbReference>
<organism evidence="3">
    <name type="scientific">uncultured Sulfurovum sp</name>
    <dbReference type="NCBI Taxonomy" id="269237"/>
    <lineage>
        <taxon>Bacteria</taxon>
        <taxon>Pseudomonadati</taxon>
        <taxon>Campylobacterota</taxon>
        <taxon>Epsilonproteobacteria</taxon>
        <taxon>Campylobacterales</taxon>
        <taxon>Sulfurovaceae</taxon>
        <taxon>Sulfurovum</taxon>
        <taxon>environmental samples</taxon>
    </lineage>
</organism>
<feature type="domain" description="Response regulatory" evidence="2">
    <location>
        <begin position="2"/>
        <end position="104"/>
    </location>
</feature>
<dbReference type="AlphaFoldDB" id="A0A6S6RTJ0"/>
<gene>
    <name evidence="3" type="ORF">HELGO_WM2312</name>
</gene>
<reference evidence="3" key="1">
    <citation type="submission" date="2020-01" db="EMBL/GenBank/DDBJ databases">
        <authorList>
            <person name="Meier V. D."/>
            <person name="Meier V D."/>
        </authorList>
    </citation>
    <scope>NUCLEOTIDE SEQUENCE</scope>
    <source>
        <strain evidence="3">HLG_WM_MAG_06</strain>
    </source>
</reference>
<proteinExistence type="predicted"/>
<accession>A0A6S6RTJ0</accession>